<dbReference type="PANTHER" id="PTHR20974">
    <property type="entry name" value="UPF0585 PROTEIN CG18661"/>
    <property type="match status" value="1"/>
</dbReference>
<sequence>MNDYADRPPLDPHPLSDYVAWAGRRNRDPILATLKSLLPADSGEVLELASGSGMHINYFAPHFPHLTFQPSDRNDETFDHIRKLRDEQGNRNVRDPIVLDLMAPDTWPREGSYRAMFCINVFQVAPVSIAEGMMACAASLLDEAGFFMVYGPFSVDGRFTTPSNEEFHWMLRSAGVPEWGLKDVADLRLAAEAQGLRLAEQLDMPANNFSLIFRRA</sequence>
<proteinExistence type="predicted"/>
<gene>
    <name evidence="1" type="ORF">MIT9_P0543</name>
</gene>
<dbReference type="RefSeq" id="WP_317705908.1">
    <property type="nucleotide sequence ID" value="NZ_AP024714.1"/>
</dbReference>
<accession>A0AAU9BXJ3</accession>
<dbReference type="SUPFAM" id="SSF53335">
    <property type="entry name" value="S-adenosyl-L-methionine-dependent methyltransferases"/>
    <property type="match status" value="1"/>
</dbReference>
<dbReference type="KEGG" id="mcau:MIT9_P0543"/>
<reference evidence="2" key="1">
    <citation type="journal article" date="2024" name="Int. J. Syst. Evol. Microbiol.">
        <title>Methylomarinovum tepidoasis sp. nov., a moderately thermophilic methanotroph of the family Methylothermaceae isolated from a deep-sea hydrothermal field.</title>
        <authorList>
            <person name="Hirayama H."/>
            <person name="Takaki Y."/>
            <person name="Abe M."/>
            <person name="Miyazaki M."/>
            <person name="Uematsu K."/>
            <person name="Matsui Y."/>
            <person name="Takai K."/>
        </authorList>
    </citation>
    <scope>NUCLEOTIDE SEQUENCE [LARGE SCALE GENOMIC DNA]</scope>
    <source>
        <strain evidence="2">IT-9</strain>
    </source>
</reference>
<name>A0AAU9BXJ3_9GAMM</name>
<evidence type="ECO:0000313" key="2">
    <source>
        <dbReference type="Proteomes" id="UP001321825"/>
    </source>
</evidence>
<protein>
    <recommendedName>
        <fullName evidence="3">DUF938 domain-containing protein</fullName>
    </recommendedName>
</protein>
<dbReference type="AlphaFoldDB" id="A0AAU9BXJ3"/>
<evidence type="ECO:0000313" key="1">
    <source>
        <dbReference type="EMBL" id="BCX80965.1"/>
    </source>
</evidence>
<dbReference type="PANTHER" id="PTHR20974:SF0">
    <property type="entry name" value="UPF0585 PROTEIN CG18661"/>
    <property type="match status" value="1"/>
</dbReference>
<dbReference type="Pfam" id="PF06080">
    <property type="entry name" value="DUF938"/>
    <property type="match status" value="1"/>
</dbReference>
<keyword evidence="2" id="KW-1185">Reference proteome</keyword>
<dbReference type="InterPro" id="IPR029063">
    <property type="entry name" value="SAM-dependent_MTases_sf"/>
</dbReference>
<evidence type="ECO:0008006" key="3">
    <source>
        <dbReference type="Google" id="ProtNLM"/>
    </source>
</evidence>
<dbReference type="Proteomes" id="UP001321825">
    <property type="component" value="Chromosome"/>
</dbReference>
<dbReference type="Gene3D" id="3.40.50.150">
    <property type="entry name" value="Vaccinia Virus protein VP39"/>
    <property type="match status" value="1"/>
</dbReference>
<organism evidence="1 2">
    <name type="scientific">Methylomarinovum caldicuralii</name>
    <dbReference type="NCBI Taxonomy" id="438856"/>
    <lineage>
        <taxon>Bacteria</taxon>
        <taxon>Pseudomonadati</taxon>
        <taxon>Pseudomonadota</taxon>
        <taxon>Gammaproteobacteria</taxon>
        <taxon>Methylococcales</taxon>
        <taxon>Methylothermaceae</taxon>
        <taxon>Methylomarinovum</taxon>
    </lineage>
</organism>
<dbReference type="EMBL" id="AP024714">
    <property type="protein sequence ID" value="BCX80965.1"/>
    <property type="molecule type" value="Genomic_DNA"/>
</dbReference>
<dbReference type="InterPro" id="IPR010342">
    <property type="entry name" value="DUF938"/>
</dbReference>